<feature type="active site" description="Nucleophile" evidence="4">
    <location>
        <position position="53"/>
    </location>
</feature>
<evidence type="ECO:0000256" key="3">
    <source>
        <dbReference type="ARBA" id="ARBA00023235"/>
    </source>
</evidence>
<feature type="binding site" evidence="4">
    <location>
        <position position="111"/>
    </location>
    <ligand>
        <name>substrate</name>
    </ligand>
</feature>
<dbReference type="Gene3D" id="3.30.70.580">
    <property type="entry name" value="Pseudouridine synthase I, catalytic domain, N-terminal subdomain"/>
    <property type="match status" value="1"/>
</dbReference>
<accession>A0ABZ2N6R6</accession>
<dbReference type="InterPro" id="IPR020097">
    <property type="entry name" value="PsdUridine_synth_TruA_a/b_dom"/>
</dbReference>
<dbReference type="SUPFAM" id="SSF55120">
    <property type="entry name" value="Pseudouridine synthase"/>
    <property type="match status" value="1"/>
</dbReference>
<evidence type="ECO:0000256" key="2">
    <source>
        <dbReference type="ARBA" id="ARBA00022694"/>
    </source>
</evidence>
<reference evidence="7 8" key="1">
    <citation type="submission" date="2024-02" db="EMBL/GenBank/DDBJ databases">
        <title>Seven novel Bacillus-like species.</title>
        <authorList>
            <person name="Liu G."/>
        </authorList>
    </citation>
    <scope>NUCLEOTIDE SEQUENCE [LARGE SCALE GENOMIC DNA]</scope>
    <source>
        <strain evidence="7 8">FJAT-52991</strain>
    </source>
</reference>
<dbReference type="InterPro" id="IPR020095">
    <property type="entry name" value="PsdUridine_synth_TruA_C"/>
</dbReference>
<keyword evidence="2 4" id="KW-0819">tRNA processing</keyword>
<dbReference type="Proteomes" id="UP001387364">
    <property type="component" value="Chromosome"/>
</dbReference>
<dbReference type="InterPro" id="IPR020103">
    <property type="entry name" value="PsdUridine_synth_cat_dom_sf"/>
</dbReference>
<dbReference type="GO" id="GO:0160147">
    <property type="term" value="F:tRNA pseudouridine(38-40) synthase activity"/>
    <property type="evidence" value="ECO:0007669"/>
    <property type="project" value="UniProtKB-EC"/>
</dbReference>
<dbReference type="InterPro" id="IPR001406">
    <property type="entry name" value="PsdUridine_synth_TruA"/>
</dbReference>
<proteinExistence type="inferred from homology"/>
<keyword evidence="8" id="KW-1185">Reference proteome</keyword>
<dbReference type="Gene3D" id="3.30.70.660">
    <property type="entry name" value="Pseudouridine synthase I, catalytic domain, C-terminal subdomain"/>
    <property type="match status" value="1"/>
</dbReference>
<evidence type="ECO:0000259" key="6">
    <source>
        <dbReference type="Pfam" id="PF01416"/>
    </source>
</evidence>
<sequence length="247" mass="28199">MNRIKCIVSYDGALFSGYQIQPNGRTVQEELEKVLKKMHKGHDVKVVASGRTDAGVHAVGQVIHFDTPLMLPVERWPVAFNSQLPGDITVLTAEMASESFHARFSTTGKEYRYKIYQEPYRSPFKRFYAHHCPFDLDLEWMREASHYLIGTHDFTSFCSAKTEVQDKVREVKEIVIQQVDHEIELKFVGNGFLYNMVRIMTGTLIDVGMGKLAPYEVKKILEAQDRGQAGKTAPAEGLYLWQVFYGN</sequence>
<comment type="function">
    <text evidence="4">Formation of pseudouridine at positions 38, 39 and 40 in the anticodon stem and loop of transfer RNAs.</text>
</comment>
<dbReference type="InterPro" id="IPR020094">
    <property type="entry name" value="TruA/RsuA/RluB/E/F_N"/>
</dbReference>
<evidence type="ECO:0000256" key="1">
    <source>
        <dbReference type="ARBA" id="ARBA00009375"/>
    </source>
</evidence>
<comment type="similarity">
    <text evidence="1 4 5">Belongs to the tRNA pseudouridine synthase TruA family.</text>
</comment>
<evidence type="ECO:0000256" key="4">
    <source>
        <dbReference type="HAMAP-Rule" id="MF_00171"/>
    </source>
</evidence>
<comment type="catalytic activity">
    <reaction evidence="4 5">
        <text>uridine(38/39/40) in tRNA = pseudouridine(38/39/40) in tRNA</text>
        <dbReference type="Rhea" id="RHEA:22376"/>
        <dbReference type="Rhea" id="RHEA-COMP:10085"/>
        <dbReference type="Rhea" id="RHEA-COMP:10087"/>
        <dbReference type="ChEBI" id="CHEBI:65314"/>
        <dbReference type="ChEBI" id="CHEBI:65315"/>
        <dbReference type="EC" id="5.4.99.12"/>
    </reaction>
</comment>
<dbReference type="NCBIfam" id="TIGR00071">
    <property type="entry name" value="hisT_truA"/>
    <property type="match status" value="1"/>
</dbReference>
<gene>
    <name evidence="4 7" type="primary">truA</name>
    <name evidence="7" type="ORF">WDJ61_00840</name>
</gene>
<dbReference type="EC" id="5.4.99.12" evidence="4"/>
<evidence type="ECO:0000313" key="7">
    <source>
        <dbReference type="EMBL" id="WXB93303.1"/>
    </source>
</evidence>
<comment type="caution">
    <text evidence="4">Lacks conserved residue(s) required for the propagation of feature annotation.</text>
</comment>
<dbReference type="RefSeq" id="WP_338752630.1">
    <property type="nucleotide sequence ID" value="NZ_CP147404.1"/>
</dbReference>
<feature type="domain" description="Pseudouridine synthase I TruA alpha/beta" evidence="6">
    <location>
        <begin position="8"/>
        <end position="104"/>
    </location>
</feature>
<protein>
    <recommendedName>
        <fullName evidence="4">tRNA pseudouridine synthase A</fullName>
        <ecNumber evidence="4">5.4.99.12</ecNumber>
    </recommendedName>
    <alternativeName>
        <fullName evidence="4">tRNA pseudouridine(38-40) synthase</fullName>
    </alternativeName>
    <alternativeName>
        <fullName evidence="4">tRNA pseudouridylate synthase I</fullName>
    </alternativeName>
    <alternativeName>
        <fullName evidence="4">tRNA-uridine isomerase I</fullName>
    </alternativeName>
</protein>
<feature type="domain" description="Pseudouridine synthase I TruA alpha/beta" evidence="6">
    <location>
        <begin position="144"/>
        <end position="245"/>
    </location>
</feature>
<organism evidence="7 8">
    <name type="scientific">Bacillus kandeliae</name>
    <dbReference type="NCBI Taxonomy" id="3129297"/>
    <lineage>
        <taxon>Bacteria</taxon>
        <taxon>Bacillati</taxon>
        <taxon>Bacillota</taxon>
        <taxon>Bacilli</taxon>
        <taxon>Bacillales</taxon>
        <taxon>Bacillaceae</taxon>
        <taxon>Bacillus</taxon>
    </lineage>
</organism>
<dbReference type="CDD" id="cd02570">
    <property type="entry name" value="PseudoU_synth_EcTruA"/>
    <property type="match status" value="1"/>
</dbReference>
<dbReference type="PANTHER" id="PTHR11142">
    <property type="entry name" value="PSEUDOURIDYLATE SYNTHASE"/>
    <property type="match status" value="1"/>
</dbReference>
<dbReference type="Pfam" id="PF01416">
    <property type="entry name" value="PseudoU_synth_1"/>
    <property type="match status" value="2"/>
</dbReference>
<evidence type="ECO:0000313" key="8">
    <source>
        <dbReference type="Proteomes" id="UP001387364"/>
    </source>
</evidence>
<evidence type="ECO:0000256" key="5">
    <source>
        <dbReference type="RuleBase" id="RU003792"/>
    </source>
</evidence>
<dbReference type="PIRSF" id="PIRSF001430">
    <property type="entry name" value="tRNA_psdUrid_synth"/>
    <property type="match status" value="1"/>
</dbReference>
<dbReference type="PANTHER" id="PTHR11142:SF0">
    <property type="entry name" value="TRNA PSEUDOURIDINE SYNTHASE-LIKE 1"/>
    <property type="match status" value="1"/>
</dbReference>
<comment type="subunit">
    <text evidence="4">Homodimer.</text>
</comment>
<dbReference type="HAMAP" id="MF_00171">
    <property type="entry name" value="TruA"/>
    <property type="match status" value="1"/>
</dbReference>
<dbReference type="EMBL" id="CP147404">
    <property type="protein sequence ID" value="WXB93303.1"/>
    <property type="molecule type" value="Genomic_DNA"/>
</dbReference>
<name>A0ABZ2N6R6_9BACI</name>
<keyword evidence="3 4" id="KW-0413">Isomerase</keyword>